<dbReference type="InterPro" id="IPR023885">
    <property type="entry name" value="4Fe4S-binding_SPASM_dom"/>
</dbReference>
<dbReference type="InterPro" id="IPR007197">
    <property type="entry name" value="rSAM"/>
</dbReference>
<dbReference type="InterPro" id="IPR013785">
    <property type="entry name" value="Aldolase_TIM"/>
</dbReference>
<keyword evidence="8" id="KW-0614">Plasmid</keyword>
<dbReference type="GO" id="GO:0051536">
    <property type="term" value="F:iron-sulfur cluster binding"/>
    <property type="evidence" value="ECO:0007669"/>
    <property type="project" value="UniProtKB-KW"/>
</dbReference>
<name>A0AAD0M7C8_PSEAV</name>
<gene>
    <name evidence="8" type="ORF">PLA107_030110</name>
</gene>
<dbReference type="InterPro" id="IPR058240">
    <property type="entry name" value="rSAM_sf"/>
</dbReference>
<dbReference type="PANTHER" id="PTHR43273">
    <property type="entry name" value="ANAEROBIC SULFATASE-MATURATING ENZYME HOMOLOG ASLB-RELATED"/>
    <property type="match status" value="1"/>
</dbReference>
<dbReference type="GO" id="GO:0046872">
    <property type="term" value="F:metal ion binding"/>
    <property type="evidence" value="ECO:0007669"/>
    <property type="project" value="UniProtKB-KW"/>
</dbReference>
<dbReference type="PANTHER" id="PTHR43273:SF3">
    <property type="entry name" value="ANAEROBIC SULFATASE-MATURATING ENZYME HOMOLOG ASLB-RELATED"/>
    <property type="match status" value="1"/>
</dbReference>
<dbReference type="SFLD" id="SFLDS00029">
    <property type="entry name" value="Radical_SAM"/>
    <property type="match status" value="1"/>
</dbReference>
<dbReference type="EMBL" id="CP031226">
    <property type="protein sequence ID" value="AXH59483.1"/>
    <property type="molecule type" value="Genomic_DNA"/>
</dbReference>
<protein>
    <submittedName>
        <fullName evidence="8">Radical SAM protein</fullName>
    </submittedName>
</protein>
<dbReference type="Proteomes" id="UP000006426">
    <property type="component" value="Plasmid pmppla107"/>
</dbReference>
<evidence type="ECO:0000313" key="9">
    <source>
        <dbReference type="Proteomes" id="UP000006426"/>
    </source>
</evidence>
<dbReference type="NCBIfam" id="TIGR04085">
    <property type="entry name" value="rSAM_more_4Fe4S"/>
    <property type="match status" value="1"/>
</dbReference>
<keyword evidence="2" id="KW-0949">S-adenosyl-L-methionine</keyword>
<comment type="cofactor">
    <cofactor evidence="1">
        <name>[4Fe-4S] cluster</name>
        <dbReference type="ChEBI" id="CHEBI:49883"/>
    </cofactor>
</comment>
<keyword evidence="5" id="KW-0411">Iron-sulfur</keyword>
<evidence type="ECO:0000259" key="7">
    <source>
        <dbReference type="Pfam" id="PF04055"/>
    </source>
</evidence>
<reference evidence="8 9" key="1">
    <citation type="journal article" date="2011" name="PLoS Pathog.">
        <title>Dynamic evolution of pathogenicity revealed by sequencing and comparative genomics of 19 Pseudomonas syringae isolates.</title>
        <authorList>
            <person name="Baltrus D.A."/>
            <person name="Nishimura M.T."/>
            <person name="Romanchuk A."/>
            <person name="Chang J.H."/>
            <person name="Mukhtar M.S."/>
            <person name="Cherkis K."/>
            <person name="Roach J."/>
            <person name="Grant S.R."/>
            <person name="Jones C.D."/>
            <person name="Dangl J.L."/>
        </authorList>
    </citation>
    <scope>NUCLEOTIDE SEQUENCE [LARGE SCALE GENOMIC DNA]</scope>
    <source>
        <strain evidence="8 9">M301315</strain>
    </source>
</reference>
<keyword evidence="3" id="KW-0479">Metal-binding</keyword>
<dbReference type="Pfam" id="PF04055">
    <property type="entry name" value="Radical_SAM"/>
    <property type="match status" value="1"/>
</dbReference>
<feature type="domain" description="Radical SAM core" evidence="7">
    <location>
        <begin position="10"/>
        <end position="94"/>
    </location>
</feature>
<evidence type="ECO:0000256" key="3">
    <source>
        <dbReference type="ARBA" id="ARBA00022723"/>
    </source>
</evidence>
<dbReference type="Gene3D" id="3.20.20.70">
    <property type="entry name" value="Aldolase class I"/>
    <property type="match status" value="1"/>
</dbReference>
<evidence type="ECO:0000256" key="1">
    <source>
        <dbReference type="ARBA" id="ARBA00001966"/>
    </source>
</evidence>
<comment type="similarity">
    <text evidence="6">Belongs to the radical SAM superfamily. Anaerobic sulfatase-maturating enzyme family.</text>
</comment>
<evidence type="ECO:0000256" key="6">
    <source>
        <dbReference type="ARBA" id="ARBA00023601"/>
    </source>
</evidence>
<organism evidence="8 9">
    <name type="scientific">Pseudomonas amygdali pv. lachrymans str. M301315</name>
    <dbReference type="NCBI Taxonomy" id="629260"/>
    <lineage>
        <taxon>Bacteria</taxon>
        <taxon>Pseudomonadati</taxon>
        <taxon>Pseudomonadota</taxon>
        <taxon>Gammaproteobacteria</taxon>
        <taxon>Pseudomonadales</taxon>
        <taxon>Pseudomonadaceae</taxon>
        <taxon>Pseudomonas</taxon>
        <taxon>Pseudomonas amygdali</taxon>
    </lineage>
</organism>
<proteinExistence type="inferred from homology"/>
<geneLocation type="plasmid" evidence="9">
    <name>pmppla107</name>
</geneLocation>
<dbReference type="AlphaFoldDB" id="A0AAD0M7C8"/>
<dbReference type="CDD" id="cd01335">
    <property type="entry name" value="Radical_SAM"/>
    <property type="match status" value="1"/>
</dbReference>
<dbReference type="SFLD" id="SFLDG01067">
    <property type="entry name" value="SPASM/twitch_domain_containing"/>
    <property type="match status" value="1"/>
</dbReference>
<accession>A0AAD0M7C8</accession>
<evidence type="ECO:0000256" key="5">
    <source>
        <dbReference type="ARBA" id="ARBA00023014"/>
    </source>
</evidence>
<dbReference type="GO" id="GO:0016491">
    <property type="term" value="F:oxidoreductase activity"/>
    <property type="evidence" value="ECO:0007669"/>
    <property type="project" value="InterPro"/>
</dbReference>
<evidence type="ECO:0000313" key="8">
    <source>
        <dbReference type="EMBL" id="AXH59483.1"/>
    </source>
</evidence>
<keyword evidence="4" id="KW-0408">Iron</keyword>
<dbReference type="InterPro" id="IPR023867">
    <property type="entry name" value="Sulphatase_maturase_rSAM"/>
</dbReference>
<dbReference type="SUPFAM" id="SSF102114">
    <property type="entry name" value="Radical SAM enzymes"/>
    <property type="match status" value="1"/>
</dbReference>
<evidence type="ECO:0000256" key="2">
    <source>
        <dbReference type="ARBA" id="ARBA00022691"/>
    </source>
</evidence>
<sequence>MMIGVVIAKPTKLCNADCSYCSSPPDGSKPWGEEQLVRIFSSLKGHLEPKALFLWHGGEPLLMGPDFYRKAHAIAKELTPEIEFAVQTNLLLYKTKQWKGVFEDIFGGACSTSYEPDEKQRTIKGDPVKYSRTFFRKLEEFQADGFNPLVIGTFTEETADLMHLMYDKSIERGDRSYHLRMNYCSPVGRESGSGLLIEPETYGRKLIEIYDRWIADVPGFVVTPLDLMLRKVLGQDLERCPWTRKCGGAFMGIMPNGDVYNCGEFSDLSDDWRYGNILEGTYTPGRQAINFVRKAPVELIVPNLMASPAARTIKRRAVLQPLDCQSCRHFKECQGGCARDVVLYNQGIGGKFMYCRSWKMVFDRIKASILSGEADRMIEWFGADPSAIRAKIERESLPSDLDRWAMTVC</sequence>
<evidence type="ECO:0000256" key="4">
    <source>
        <dbReference type="ARBA" id="ARBA00023004"/>
    </source>
</evidence>